<evidence type="ECO:0008006" key="4">
    <source>
        <dbReference type="Google" id="ProtNLM"/>
    </source>
</evidence>
<organism evidence="2 3">
    <name type="scientific">Aspergillus lucknowensis</name>
    <dbReference type="NCBI Taxonomy" id="176173"/>
    <lineage>
        <taxon>Eukaryota</taxon>
        <taxon>Fungi</taxon>
        <taxon>Dikarya</taxon>
        <taxon>Ascomycota</taxon>
        <taxon>Pezizomycotina</taxon>
        <taxon>Eurotiomycetes</taxon>
        <taxon>Eurotiomycetidae</taxon>
        <taxon>Eurotiales</taxon>
        <taxon>Aspergillaceae</taxon>
        <taxon>Aspergillus</taxon>
        <taxon>Aspergillus subgen. Nidulantes</taxon>
    </lineage>
</organism>
<comment type="caution">
    <text evidence="2">The sequence shown here is derived from an EMBL/GenBank/DDBJ whole genome shotgun (WGS) entry which is preliminary data.</text>
</comment>
<evidence type="ECO:0000313" key="2">
    <source>
        <dbReference type="EMBL" id="KAL2868017.1"/>
    </source>
</evidence>
<dbReference type="EMBL" id="JBFXLQ010000016">
    <property type="protein sequence ID" value="KAL2868017.1"/>
    <property type="molecule type" value="Genomic_DNA"/>
</dbReference>
<keyword evidence="3" id="KW-1185">Reference proteome</keyword>
<dbReference type="InterPro" id="IPR007523">
    <property type="entry name" value="NDUFAF3/AAMDC"/>
</dbReference>
<dbReference type="Pfam" id="PF04430">
    <property type="entry name" value="DUF498"/>
    <property type="match status" value="1"/>
</dbReference>
<evidence type="ECO:0000313" key="3">
    <source>
        <dbReference type="Proteomes" id="UP001610432"/>
    </source>
</evidence>
<dbReference type="RefSeq" id="XP_070886996.1">
    <property type="nucleotide sequence ID" value="XM_071028955.1"/>
</dbReference>
<reference evidence="2 3" key="1">
    <citation type="submission" date="2024-07" db="EMBL/GenBank/DDBJ databases">
        <title>Section-level genome sequencing and comparative genomics of Aspergillus sections Usti and Cavernicolus.</title>
        <authorList>
            <consortium name="Lawrence Berkeley National Laboratory"/>
            <person name="Nybo J.L."/>
            <person name="Vesth T.C."/>
            <person name="Theobald S."/>
            <person name="Frisvad J.C."/>
            <person name="Larsen T.O."/>
            <person name="Kjaerboelling I."/>
            <person name="Rothschild-Mancinelli K."/>
            <person name="Lyhne E.K."/>
            <person name="Kogle M.E."/>
            <person name="Barry K."/>
            <person name="Clum A."/>
            <person name="Na H."/>
            <person name="Ledsgaard L."/>
            <person name="Lin J."/>
            <person name="Lipzen A."/>
            <person name="Kuo A."/>
            <person name="Riley R."/>
            <person name="Mondo S."/>
            <person name="Labutti K."/>
            <person name="Haridas S."/>
            <person name="Pangalinan J."/>
            <person name="Salamov A.A."/>
            <person name="Simmons B.A."/>
            <person name="Magnuson J.K."/>
            <person name="Chen J."/>
            <person name="Drula E."/>
            <person name="Henrissat B."/>
            <person name="Wiebenga A."/>
            <person name="Lubbers R.J."/>
            <person name="Gomes A.C."/>
            <person name="Macurrencykelacurrency M.R."/>
            <person name="Stajich J."/>
            <person name="Grigoriev I.V."/>
            <person name="Mortensen U.H."/>
            <person name="De Vries R.P."/>
            <person name="Baker S.E."/>
            <person name="Andersen M.R."/>
        </authorList>
    </citation>
    <scope>NUCLEOTIDE SEQUENCE [LARGE SCALE GENOMIC DNA]</scope>
    <source>
        <strain evidence="2 3">CBS 449.75</strain>
    </source>
</reference>
<protein>
    <recommendedName>
        <fullName evidence="4">NADH dehydrogenase [ubiquinone] 1 alpha subcomplex assembly factor 3</fullName>
    </recommendedName>
</protein>
<accession>A0ABR4LXD4</accession>
<sequence>MHSPSLQLLRALRTSISANTPNTLWGNLPQVRPLISSPFTPFRRDNSNGSNTSSHVRPTRMVSRSHPAKPRGHDRGPPSKEDTQTDFAALNVLGNIPAPTTAVDACLDTGFHLDNGVKITGGDGVLLVGGEAFAWRPWLGREGEEKSGMVNSNGQFEVDEQAWGALGLVWPRPDLLILGMGASVMPLSPETRKHINSLGIRVEVVDTRNASAQFNLLATERGVSEIAAAMIPIGWKGR</sequence>
<dbReference type="PANTHER" id="PTHR21192">
    <property type="entry name" value="NUCLEAR PROTEIN E3-3"/>
    <property type="match status" value="1"/>
</dbReference>
<feature type="region of interest" description="Disordered" evidence="1">
    <location>
        <begin position="39"/>
        <end position="83"/>
    </location>
</feature>
<dbReference type="Gene3D" id="3.40.1230.10">
    <property type="entry name" value="MTH938-like"/>
    <property type="match status" value="1"/>
</dbReference>
<dbReference type="GeneID" id="98144027"/>
<name>A0ABR4LXD4_9EURO</name>
<dbReference type="SUPFAM" id="SSF64076">
    <property type="entry name" value="MTH938-like"/>
    <property type="match status" value="1"/>
</dbReference>
<dbReference type="InterPro" id="IPR036748">
    <property type="entry name" value="MTH938-like_sf"/>
</dbReference>
<gene>
    <name evidence="2" type="ORF">BJX67DRAFT_351919</name>
</gene>
<dbReference type="PANTHER" id="PTHR21192:SF2">
    <property type="entry name" value="NADH DEHYDROGENASE [UBIQUINONE] 1 ALPHA SUBCOMPLEX ASSEMBLY FACTOR 3"/>
    <property type="match status" value="1"/>
</dbReference>
<feature type="compositionally biased region" description="Basic and acidic residues" evidence="1">
    <location>
        <begin position="71"/>
        <end position="83"/>
    </location>
</feature>
<feature type="compositionally biased region" description="Polar residues" evidence="1">
    <location>
        <begin position="47"/>
        <end position="56"/>
    </location>
</feature>
<proteinExistence type="predicted"/>
<dbReference type="Proteomes" id="UP001610432">
    <property type="component" value="Unassembled WGS sequence"/>
</dbReference>
<evidence type="ECO:0000256" key="1">
    <source>
        <dbReference type="SAM" id="MobiDB-lite"/>
    </source>
</evidence>